<feature type="region of interest" description="Disordered" evidence="1">
    <location>
        <begin position="1"/>
        <end position="38"/>
    </location>
</feature>
<dbReference type="AlphaFoldDB" id="A0A1M5MPW9"/>
<feature type="compositionally biased region" description="Polar residues" evidence="1">
    <location>
        <begin position="7"/>
        <end position="22"/>
    </location>
</feature>
<dbReference type="InterPro" id="IPR054344">
    <property type="entry name" value="TY-Chap_N"/>
</dbReference>
<name>A0A1M5MPW9_9BRAD</name>
<dbReference type="Proteomes" id="UP000189796">
    <property type="component" value="Chromosome I"/>
</dbReference>
<proteinExistence type="predicted"/>
<evidence type="ECO:0000256" key="1">
    <source>
        <dbReference type="SAM" id="MobiDB-lite"/>
    </source>
</evidence>
<sequence>MPDLPNGSKQKSKSNTDPSGSSENEKSAEPTAAKETIRERIMREISQNPRWSEAKPSGQGFVIVGARPSSGKPAAFETLLTTLRQDEPALGNLSVTDQNWLVTALAHLIQIDQSRRVENVSGDAYCIFEVGRAYFQCLAPSFGTYLRCEAVSEKFVPEMGAILTPEKRDRLVREFGFTAPGHSKNFSQKIEVKGKDDLAYVARMAFRVLRDIYNVTDFGATKCKISIPEPAKPVSVQIHDHKN</sequence>
<protein>
    <recommendedName>
        <fullName evidence="2">TY-Chap N-terminal domain-containing protein</fullName>
    </recommendedName>
</protein>
<feature type="domain" description="TY-Chap N-terminal" evidence="2">
    <location>
        <begin position="119"/>
        <end position="217"/>
    </location>
</feature>
<dbReference type="EMBL" id="LT670817">
    <property type="protein sequence ID" value="SHG79247.1"/>
    <property type="molecule type" value="Genomic_DNA"/>
</dbReference>
<evidence type="ECO:0000313" key="3">
    <source>
        <dbReference type="EMBL" id="SHG79247.1"/>
    </source>
</evidence>
<evidence type="ECO:0000313" key="4">
    <source>
        <dbReference type="Proteomes" id="UP000189796"/>
    </source>
</evidence>
<accession>A0A1M5MPW9</accession>
<reference evidence="3 4" key="1">
    <citation type="submission" date="2016-11" db="EMBL/GenBank/DDBJ databases">
        <authorList>
            <person name="Jaros S."/>
            <person name="Januszkiewicz K."/>
            <person name="Wedrychowicz H."/>
        </authorList>
    </citation>
    <scope>NUCLEOTIDE SEQUENCE [LARGE SCALE GENOMIC DNA]</scope>
    <source>
        <strain evidence="3 4">GAS138</strain>
    </source>
</reference>
<gene>
    <name evidence="3" type="ORF">SAMN05443248_2671</name>
</gene>
<dbReference type="Pfam" id="PF22552">
    <property type="entry name" value="TY-Chap3"/>
    <property type="match status" value="1"/>
</dbReference>
<organism evidence="3 4">
    <name type="scientific">Bradyrhizobium erythrophlei</name>
    <dbReference type="NCBI Taxonomy" id="1437360"/>
    <lineage>
        <taxon>Bacteria</taxon>
        <taxon>Pseudomonadati</taxon>
        <taxon>Pseudomonadota</taxon>
        <taxon>Alphaproteobacteria</taxon>
        <taxon>Hyphomicrobiales</taxon>
        <taxon>Nitrobacteraceae</taxon>
        <taxon>Bradyrhizobium</taxon>
    </lineage>
</organism>
<evidence type="ECO:0000259" key="2">
    <source>
        <dbReference type="Pfam" id="PF22552"/>
    </source>
</evidence>